<dbReference type="NCBIfam" id="TIGR02532">
    <property type="entry name" value="IV_pilin_GFxxxE"/>
    <property type="match status" value="1"/>
</dbReference>
<dbReference type="InterPro" id="IPR012902">
    <property type="entry name" value="N_methyl_site"/>
</dbReference>
<dbReference type="HOGENOM" id="CLU_126010_0_0_6"/>
<name>A0A0A7EDR0_9GAMM</name>
<gene>
    <name evidence="2" type="ORF">OM33_06045</name>
</gene>
<evidence type="ECO:0000313" key="2">
    <source>
        <dbReference type="EMBL" id="AIY64754.1"/>
    </source>
</evidence>
<dbReference type="OrthoDB" id="5587015at2"/>
<dbReference type="SUPFAM" id="SSF54523">
    <property type="entry name" value="Pili subunits"/>
    <property type="match status" value="1"/>
</dbReference>
<keyword evidence="1" id="KW-1133">Transmembrane helix</keyword>
<dbReference type="KEGG" id="pseo:OM33_06045"/>
<keyword evidence="1" id="KW-0812">Transmembrane</keyword>
<evidence type="ECO:0008006" key="4">
    <source>
        <dbReference type="Google" id="ProtNLM"/>
    </source>
</evidence>
<protein>
    <recommendedName>
        <fullName evidence="4">Prepilin-type N-terminal cleavage/methylation domain-containing protein</fullName>
    </recommendedName>
</protein>
<sequence>MKSTKGFSLVELMVAMAVSMSLIAGTGFAYIGISDSINLSKNIENTQEVLRYTTDVFSRSLKQTMVSPTSTAPENIRVVQDKVGAVACDGTTPVAAPYTESYRFESPNLFCDAGNGEVVILQGIDAMSIVINDDLVQITVLPDDFPIADLPNGVRIDIALSSKILMEETN</sequence>
<accession>A0A0A7EDR0</accession>
<dbReference type="AlphaFoldDB" id="A0A0A7EDR0"/>
<evidence type="ECO:0000256" key="1">
    <source>
        <dbReference type="SAM" id="Phobius"/>
    </source>
</evidence>
<organism evidence="2 3">
    <name type="scientific">Pseudoalteromonas piratica</name>
    <dbReference type="NCBI Taxonomy" id="1348114"/>
    <lineage>
        <taxon>Bacteria</taxon>
        <taxon>Pseudomonadati</taxon>
        <taxon>Pseudomonadota</taxon>
        <taxon>Gammaproteobacteria</taxon>
        <taxon>Alteromonadales</taxon>
        <taxon>Pseudoalteromonadaceae</taxon>
        <taxon>Pseudoalteromonas</taxon>
    </lineage>
</organism>
<dbReference type="InterPro" id="IPR045584">
    <property type="entry name" value="Pilin-like"/>
</dbReference>
<keyword evidence="1" id="KW-0472">Membrane</keyword>
<keyword evidence="3" id="KW-1185">Reference proteome</keyword>
<dbReference type="EMBL" id="CP009888">
    <property type="protein sequence ID" value="AIY64754.1"/>
    <property type="molecule type" value="Genomic_DNA"/>
</dbReference>
<proteinExistence type="predicted"/>
<dbReference type="Proteomes" id="UP000030341">
    <property type="component" value="Chromosome 1"/>
</dbReference>
<feature type="transmembrane region" description="Helical" evidence="1">
    <location>
        <begin position="12"/>
        <end position="33"/>
    </location>
</feature>
<evidence type="ECO:0000313" key="3">
    <source>
        <dbReference type="Proteomes" id="UP000030341"/>
    </source>
</evidence>
<dbReference type="eggNOG" id="COG4966">
    <property type="taxonomic scope" value="Bacteria"/>
</dbReference>
<reference evidence="2 3" key="1">
    <citation type="submission" date="2014-11" db="EMBL/GenBank/DDBJ databases">
        <title>Complete Genome Sequence of Pseudoalteromonas sp. Strain OCN003 Isolated from Kaneohe Bay, Oahu, Hawaii.</title>
        <authorList>
            <person name="Beurmann S."/>
            <person name="Videau P."/>
            <person name="Ushijima B."/>
            <person name="Smith A.M."/>
            <person name="Aeby G.S."/>
            <person name="Callahan S.M."/>
            <person name="Belcaid M."/>
        </authorList>
    </citation>
    <scope>NUCLEOTIDE SEQUENCE [LARGE SCALE GENOMIC DNA]</scope>
    <source>
        <strain evidence="2 3">OCN003</strain>
    </source>
</reference>
<dbReference type="RefSeq" id="WP_038639999.1">
    <property type="nucleotide sequence ID" value="NZ_CP009888.1"/>
</dbReference>
<dbReference type="STRING" id="1348114.OM33_06045"/>
<dbReference type="Pfam" id="PF07963">
    <property type="entry name" value="N_methyl"/>
    <property type="match status" value="1"/>
</dbReference>